<evidence type="ECO:0000256" key="10">
    <source>
        <dbReference type="SAM" id="Phobius"/>
    </source>
</evidence>
<dbReference type="InterPro" id="IPR048279">
    <property type="entry name" value="MdtK-like"/>
</dbReference>
<feature type="transmembrane region" description="Helical" evidence="10">
    <location>
        <begin position="287"/>
        <end position="315"/>
    </location>
</feature>
<dbReference type="GO" id="GO:0015297">
    <property type="term" value="F:antiporter activity"/>
    <property type="evidence" value="ECO:0007669"/>
    <property type="project" value="UniProtKB-KW"/>
</dbReference>
<evidence type="ECO:0000256" key="7">
    <source>
        <dbReference type="ARBA" id="ARBA00023065"/>
    </source>
</evidence>
<dbReference type="AlphaFoldDB" id="A0A5P9NPN1"/>
<feature type="transmembrane region" description="Helical" evidence="10">
    <location>
        <begin position="133"/>
        <end position="157"/>
    </location>
</feature>
<evidence type="ECO:0000256" key="4">
    <source>
        <dbReference type="ARBA" id="ARBA00022475"/>
    </source>
</evidence>
<evidence type="ECO:0000256" key="8">
    <source>
        <dbReference type="ARBA" id="ARBA00023136"/>
    </source>
</evidence>
<dbReference type="PANTHER" id="PTHR43298">
    <property type="entry name" value="MULTIDRUG RESISTANCE PROTEIN NORM-RELATED"/>
    <property type="match status" value="1"/>
</dbReference>
<dbReference type="InterPro" id="IPR002528">
    <property type="entry name" value="MATE_fam"/>
</dbReference>
<evidence type="ECO:0000256" key="9">
    <source>
        <dbReference type="ARBA" id="ARBA00031636"/>
    </source>
</evidence>
<feature type="transmembrane region" description="Helical" evidence="10">
    <location>
        <begin position="393"/>
        <end position="415"/>
    </location>
</feature>
<evidence type="ECO:0000256" key="3">
    <source>
        <dbReference type="ARBA" id="ARBA00022449"/>
    </source>
</evidence>
<reference evidence="11 12" key="1">
    <citation type="submission" date="2019-02" db="EMBL/GenBank/DDBJ databases">
        <authorList>
            <person name="Li S.-H."/>
        </authorList>
    </citation>
    <scope>NUCLEOTIDE SEQUENCE [LARGE SCALE GENOMIC DNA]</scope>
    <source>
        <strain evidence="11 12">IMCC14385</strain>
    </source>
</reference>
<evidence type="ECO:0000256" key="1">
    <source>
        <dbReference type="ARBA" id="ARBA00004429"/>
    </source>
</evidence>
<accession>A0A5P9NPN1</accession>
<protein>
    <recommendedName>
        <fullName evidence="9">Multidrug-efflux transporter</fullName>
    </recommendedName>
</protein>
<keyword evidence="3" id="KW-0050">Antiport</keyword>
<dbReference type="Proteomes" id="UP000326287">
    <property type="component" value="Chromosome"/>
</dbReference>
<keyword evidence="4" id="KW-1003">Cell membrane</keyword>
<feature type="transmembrane region" description="Helical" evidence="10">
    <location>
        <begin position="103"/>
        <end position="121"/>
    </location>
</feature>
<dbReference type="GO" id="GO:0005886">
    <property type="term" value="C:plasma membrane"/>
    <property type="evidence" value="ECO:0007669"/>
    <property type="project" value="UniProtKB-SubCell"/>
</dbReference>
<keyword evidence="7" id="KW-0406">Ion transport</keyword>
<dbReference type="Pfam" id="PF01554">
    <property type="entry name" value="MatE"/>
    <property type="match status" value="2"/>
</dbReference>
<dbReference type="KEGG" id="halc:EY643_03660"/>
<dbReference type="OrthoDB" id="9780160at2"/>
<feature type="transmembrane region" description="Helical" evidence="10">
    <location>
        <begin position="360"/>
        <end position="381"/>
    </location>
</feature>
<feature type="transmembrane region" description="Helical" evidence="10">
    <location>
        <begin position="327"/>
        <end position="348"/>
    </location>
</feature>
<evidence type="ECO:0000313" key="11">
    <source>
        <dbReference type="EMBL" id="QFU77742.1"/>
    </source>
</evidence>
<dbReference type="NCBIfam" id="TIGR00797">
    <property type="entry name" value="matE"/>
    <property type="match status" value="1"/>
</dbReference>
<dbReference type="PIRSF" id="PIRSF006603">
    <property type="entry name" value="DinF"/>
    <property type="match status" value="1"/>
</dbReference>
<evidence type="ECO:0000256" key="6">
    <source>
        <dbReference type="ARBA" id="ARBA00022989"/>
    </source>
</evidence>
<organism evidence="11 12">
    <name type="scientific">Halioglobus maricola</name>
    <dbReference type="NCBI Taxonomy" id="2601894"/>
    <lineage>
        <taxon>Bacteria</taxon>
        <taxon>Pseudomonadati</taxon>
        <taxon>Pseudomonadota</taxon>
        <taxon>Gammaproteobacteria</taxon>
        <taxon>Cellvibrionales</taxon>
        <taxon>Halieaceae</taxon>
        <taxon>Halioglobus</taxon>
    </lineage>
</organism>
<dbReference type="GO" id="GO:0006811">
    <property type="term" value="P:monoatomic ion transport"/>
    <property type="evidence" value="ECO:0007669"/>
    <property type="project" value="UniProtKB-KW"/>
</dbReference>
<keyword evidence="6 10" id="KW-1133">Transmembrane helix</keyword>
<evidence type="ECO:0000313" key="12">
    <source>
        <dbReference type="Proteomes" id="UP000326287"/>
    </source>
</evidence>
<sequence length="438" mass="46754">MGTGVVDTIMAGRYSAVDLAAIAIGYNIWLPLFLLTLGIMLAVSVIVAQDFGARRIRAIRDILPQALWLALILGAIIGPLCYQMGPLLSVLELEQATADKSLAYMQAVAFGLPAVVIFQALRCHTQGLGIMRPFAVASVLGFLANIPLNYMLIYGKWGAPELGAAGCGWATAISMWLSPALIGAYIFLSKRIRPYLPRSFLVAPDWTTIGHILRLGLPIGFTFFLEIGVFTAVSLMIATLGTHAMAAHQIAYNVWDVVYMPLISVGSATATRVGHAIGSGRHAQIKLAVVTGTGITMLVGILSTVLLLAAPALIISAYTAEPEITDITMRLVQLVAVFIVIDSVQVSGSYVLRAFKDTRFPFLVMCLAYWGLSLPLAWWLGMKVATNPADGTAGIWAALIAGICLSTLLIGWRLYGRLKALPVSAGTNSPGNQDAPEV</sequence>
<name>A0A5P9NPN1_9GAMM</name>
<dbReference type="PANTHER" id="PTHR43298:SF2">
    <property type="entry name" value="FMN_FAD EXPORTER YEEO-RELATED"/>
    <property type="match status" value="1"/>
</dbReference>
<evidence type="ECO:0000256" key="2">
    <source>
        <dbReference type="ARBA" id="ARBA00022448"/>
    </source>
</evidence>
<comment type="subcellular location">
    <subcellularLocation>
        <location evidence="1">Cell inner membrane</location>
        <topology evidence="1">Multi-pass membrane protein</topology>
    </subcellularLocation>
</comment>
<gene>
    <name evidence="11" type="ORF">EY643_03660</name>
</gene>
<keyword evidence="2" id="KW-0813">Transport</keyword>
<feature type="transmembrane region" description="Helical" evidence="10">
    <location>
        <begin position="28"/>
        <end position="47"/>
    </location>
</feature>
<keyword evidence="8 10" id="KW-0472">Membrane</keyword>
<feature type="transmembrane region" description="Helical" evidence="10">
    <location>
        <begin position="169"/>
        <end position="188"/>
    </location>
</feature>
<dbReference type="CDD" id="cd13131">
    <property type="entry name" value="MATE_NorM_like"/>
    <property type="match status" value="1"/>
</dbReference>
<keyword evidence="12" id="KW-1185">Reference proteome</keyword>
<keyword evidence="5 10" id="KW-0812">Transmembrane</keyword>
<feature type="transmembrane region" description="Helical" evidence="10">
    <location>
        <begin position="67"/>
        <end position="91"/>
    </location>
</feature>
<feature type="transmembrane region" description="Helical" evidence="10">
    <location>
        <begin position="257"/>
        <end position="275"/>
    </location>
</feature>
<dbReference type="EMBL" id="CP036422">
    <property type="protein sequence ID" value="QFU77742.1"/>
    <property type="molecule type" value="Genomic_DNA"/>
</dbReference>
<dbReference type="GO" id="GO:0042910">
    <property type="term" value="F:xenobiotic transmembrane transporter activity"/>
    <property type="evidence" value="ECO:0007669"/>
    <property type="project" value="InterPro"/>
</dbReference>
<dbReference type="InterPro" id="IPR050222">
    <property type="entry name" value="MATE_MdtK"/>
</dbReference>
<proteinExistence type="predicted"/>
<feature type="transmembrane region" description="Helical" evidence="10">
    <location>
        <begin position="215"/>
        <end position="237"/>
    </location>
</feature>
<evidence type="ECO:0000256" key="5">
    <source>
        <dbReference type="ARBA" id="ARBA00022692"/>
    </source>
</evidence>